<protein>
    <submittedName>
        <fullName evidence="2">AmmeMemoRadiSam system protein B</fullName>
    </submittedName>
</protein>
<dbReference type="Pfam" id="PF02900">
    <property type="entry name" value="LigB"/>
    <property type="match status" value="1"/>
</dbReference>
<dbReference type="Proteomes" id="UP000228528">
    <property type="component" value="Unassembled WGS sequence"/>
</dbReference>
<feature type="domain" description="Extradiol ring-cleavage dioxygenase class III enzyme subunit B" evidence="1">
    <location>
        <begin position="9"/>
        <end position="256"/>
    </location>
</feature>
<dbReference type="InterPro" id="IPR004183">
    <property type="entry name" value="Xdiol_dOase_suB"/>
</dbReference>
<evidence type="ECO:0000313" key="2">
    <source>
        <dbReference type="EMBL" id="PIR77047.1"/>
    </source>
</evidence>
<sequence length="263" mass="28861">MSLCFAGVVPHSPLLIPSIGKEKTAELQKTVDALKQLEQDLYLAKADVVLLFTPHGSLFDDSFAVNAHTHYVSGFDEFGDFETKREWKGIPDLAANISHESHLKNIAVRLVSNEKLDHGSSVPLYYLTEHLPDVKILPAGFSGLSREDHLAYGELLKDIVMEQDKRVAIIASGDLSHKLSPDSPGGFNPNAKVFDETLIQLLEAGNLPSIIAMDPAIVDGADACAYRTILMLLGVLQHMHFSFKTYAYEAPYGVGYLTGNFSF</sequence>
<dbReference type="EMBL" id="PFBW01000194">
    <property type="protein sequence ID" value="PIR77047.1"/>
    <property type="molecule type" value="Genomic_DNA"/>
</dbReference>
<name>A0A2M6P015_9BACT</name>
<dbReference type="CDD" id="cd07951">
    <property type="entry name" value="ED_3B_N_AMMECR1"/>
    <property type="match status" value="1"/>
</dbReference>
<dbReference type="NCBIfam" id="TIGR04336">
    <property type="entry name" value="AmmeMemoSam_B"/>
    <property type="match status" value="1"/>
</dbReference>
<dbReference type="Gene3D" id="3.40.830.10">
    <property type="entry name" value="LigB-like"/>
    <property type="match status" value="1"/>
</dbReference>
<comment type="caution">
    <text evidence="2">The sequence shown here is derived from an EMBL/GenBank/DDBJ whole genome shotgun (WGS) entry which is preliminary data.</text>
</comment>
<proteinExistence type="predicted"/>
<dbReference type="AlphaFoldDB" id="A0A2M6P015"/>
<accession>A0A2M6P015</accession>
<evidence type="ECO:0000259" key="1">
    <source>
        <dbReference type="Pfam" id="PF02900"/>
    </source>
</evidence>
<organism evidence="2 3">
    <name type="scientific">Candidatus Magasanikbacteria bacterium CG10_big_fil_rev_8_21_14_0_10_38_6</name>
    <dbReference type="NCBI Taxonomy" id="1974647"/>
    <lineage>
        <taxon>Bacteria</taxon>
        <taxon>Candidatus Magasanikiibacteriota</taxon>
    </lineage>
</organism>
<gene>
    <name evidence="2" type="primary">amrB</name>
    <name evidence="2" type="ORF">COU30_04600</name>
</gene>
<evidence type="ECO:0000313" key="3">
    <source>
        <dbReference type="Proteomes" id="UP000228528"/>
    </source>
</evidence>
<dbReference type="GO" id="GO:0008198">
    <property type="term" value="F:ferrous iron binding"/>
    <property type="evidence" value="ECO:0007669"/>
    <property type="project" value="InterPro"/>
</dbReference>
<dbReference type="SUPFAM" id="SSF53213">
    <property type="entry name" value="LigB-like"/>
    <property type="match status" value="1"/>
</dbReference>
<reference evidence="3" key="1">
    <citation type="submission" date="2017-09" db="EMBL/GenBank/DDBJ databases">
        <title>Depth-based differentiation of microbial function through sediment-hosted aquifers and enrichment of novel symbionts in the deep terrestrial subsurface.</title>
        <authorList>
            <person name="Probst A.J."/>
            <person name="Ladd B."/>
            <person name="Jarett J.K."/>
            <person name="Geller-Mcgrath D.E."/>
            <person name="Sieber C.M.K."/>
            <person name="Emerson J.B."/>
            <person name="Anantharaman K."/>
            <person name="Thomas B.C."/>
            <person name="Malmstrom R."/>
            <person name="Stieglmeier M."/>
            <person name="Klingl A."/>
            <person name="Woyke T."/>
            <person name="Ryan C.M."/>
            <person name="Banfield J.F."/>
        </authorList>
    </citation>
    <scope>NUCLEOTIDE SEQUENCE [LARGE SCALE GENOMIC DNA]</scope>
</reference>
<dbReference type="GO" id="GO:0016702">
    <property type="term" value="F:oxidoreductase activity, acting on single donors with incorporation of molecular oxygen, incorporation of two atoms of oxygen"/>
    <property type="evidence" value="ECO:0007669"/>
    <property type="project" value="UniProtKB-ARBA"/>
</dbReference>